<keyword evidence="3" id="KW-1185">Reference proteome</keyword>
<feature type="region of interest" description="Disordered" evidence="1">
    <location>
        <begin position="276"/>
        <end position="295"/>
    </location>
</feature>
<feature type="non-terminal residue" evidence="2">
    <location>
        <position position="603"/>
    </location>
</feature>
<gene>
    <name evidence="2" type="ORF">TrRE_jg12206</name>
</gene>
<feature type="compositionally biased region" description="Basic and acidic residues" evidence="1">
    <location>
        <begin position="520"/>
        <end position="535"/>
    </location>
</feature>
<feature type="compositionally biased region" description="Basic and acidic residues" evidence="1">
    <location>
        <begin position="153"/>
        <end position="167"/>
    </location>
</feature>
<feature type="region of interest" description="Disordered" evidence="1">
    <location>
        <begin position="310"/>
        <end position="385"/>
    </location>
</feature>
<feature type="compositionally biased region" description="Basic residues" evidence="1">
    <location>
        <begin position="14"/>
        <end position="25"/>
    </location>
</feature>
<reference evidence="2" key="1">
    <citation type="submission" date="2022-07" db="EMBL/GenBank/DDBJ databases">
        <title>Genome analysis of Parmales, a sister group of diatoms, reveals the evolutionary specialization of diatoms from phago-mixotrophs to photoautotrophs.</title>
        <authorList>
            <person name="Ban H."/>
            <person name="Sato S."/>
            <person name="Yoshikawa S."/>
            <person name="Kazumasa Y."/>
            <person name="Nakamura Y."/>
            <person name="Ichinomiya M."/>
            <person name="Saitoh K."/>
            <person name="Sato N."/>
            <person name="Blanc-Mathieu R."/>
            <person name="Endo H."/>
            <person name="Kuwata A."/>
            <person name="Ogata H."/>
        </authorList>
    </citation>
    <scope>NUCLEOTIDE SEQUENCE</scope>
</reference>
<feature type="region of interest" description="Disordered" evidence="1">
    <location>
        <begin position="503"/>
        <end position="535"/>
    </location>
</feature>
<comment type="caution">
    <text evidence="2">The sequence shown here is derived from an EMBL/GenBank/DDBJ whole genome shotgun (WGS) entry which is preliminary data.</text>
</comment>
<name>A0A9W7A0B1_9STRA</name>
<evidence type="ECO:0000313" key="3">
    <source>
        <dbReference type="Proteomes" id="UP001165082"/>
    </source>
</evidence>
<dbReference type="Proteomes" id="UP001165082">
    <property type="component" value="Unassembled WGS sequence"/>
</dbReference>
<dbReference type="EMBL" id="BRXZ01003644">
    <property type="protein sequence ID" value="GMH59080.1"/>
    <property type="molecule type" value="Genomic_DNA"/>
</dbReference>
<dbReference type="AlphaFoldDB" id="A0A9W7A0B1"/>
<feature type="compositionally biased region" description="Basic and acidic residues" evidence="1">
    <location>
        <begin position="344"/>
        <end position="354"/>
    </location>
</feature>
<organism evidence="2 3">
    <name type="scientific">Triparma retinervis</name>
    <dbReference type="NCBI Taxonomy" id="2557542"/>
    <lineage>
        <taxon>Eukaryota</taxon>
        <taxon>Sar</taxon>
        <taxon>Stramenopiles</taxon>
        <taxon>Ochrophyta</taxon>
        <taxon>Bolidophyceae</taxon>
        <taxon>Parmales</taxon>
        <taxon>Triparmaceae</taxon>
        <taxon>Triparma</taxon>
    </lineage>
</organism>
<evidence type="ECO:0000313" key="2">
    <source>
        <dbReference type="EMBL" id="GMH59080.1"/>
    </source>
</evidence>
<evidence type="ECO:0000256" key="1">
    <source>
        <dbReference type="SAM" id="MobiDB-lite"/>
    </source>
</evidence>
<protein>
    <submittedName>
        <fullName evidence="2">Uncharacterized protein</fullName>
    </submittedName>
</protein>
<feature type="compositionally biased region" description="Low complexity" evidence="1">
    <location>
        <begin position="319"/>
        <end position="340"/>
    </location>
</feature>
<feature type="region of interest" description="Disordered" evidence="1">
    <location>
        <begin position="1"/>
        <end position="33"/>
    </location>
</feature>
<feature type="region of interest" description="Disordered" evidence="1">
    <location>
        <begin position="147"/>
        <end position="167"/>
    </location>
</feature>
<feature type="non-terminal residue" evidence="2">
    <location>
        <position position="1"/>
    </location>
</feature>
<sequence length="603" mass="69148">TDSSKEKKIGARKEKAKKVKKKKGINKRDNQGQKTKIILDSGAATTVTNIGDLEEDTVRQSNIILKGFNGSRCENTVTGTLRSTFNTTDGGHIEIDLPAMATDQTTGEQMKHQLVSEREFIEATDAVVMATKQTKMAILPEGETILFNPTDSSHPHDNKWTHEEKQTELERIKKRMGIGVREHHKQRGRENQILQVRDVTGKTEMLQGEVERLKGKLGIGSTTEEQEEERNATEVWQIQEETRETSICSHLPPSLRHRLRRSEFVSKHEEVMEQIRKTNEGTTQVPGEKEEDGKRTYAAVVEDMSKRKEIAIVKTPRKQPQTTTSHHTNSNTGPTTSNPTCQPSERKGRNRTVEEGWTTIRRHRKETQHEDTLEGEGEENDTVRPLFEDIQHQDSEDEDTEDEELLENLHKLVYGLGEKIRKWAVAEAYAEYAENLEEKEGFPRQEHTTLGELRTVNDWVAETRIRINNLTGGDGKRQLKEEMKKVEETYSVLLQKAKKRSNYERHANARQVKRKVMKKKERELQKKKDDKAVKQQEEEQQAIKEGIKELQDIAEGNQRVEPNVALLSNKFAGADVTAHQKDEEGNIMFTLELLEKLEEVPFF</sequence>
<feature type="compositionally biased region" description="Basic and acidic residues" evidence="1">
    <location>
        <begin position="1"/>
        <end position="13"/>
    </location>
</feature>
<proteinExistence type="predicted"/>
<accession>A0A9W7A0B1</accession>